<evidence type="ECO:0000313" key="2">
    <source>
        <dbReference type="Proteomes" id="UP001057402"/>
    </source>
</evidence>
<organism evidence="1 2">
    <name type="scientific">Melastoma candidum</name>
    <dbReference type="NCBI Taxonomy" id="119954"/>
    <lineage>
        <taxon>Eukaryota</taxon>
        <taxon>Viridiplantae</taxon>
        <taxon>Streptophyta</taxon>
        <taxon>Embryophyta</taxon>
        <taxon>Tracheophyta</taxon>
        <taxon>Spermatophyta</taxon>
        <taxon>Magnoliopsida</taxon>
        <taxon>eudicotyledons</taxon>
        <taxon>Gunneridae</taxon>
        <taxon>Pentapetalae</taxon>
        <taxon>rosids</taxon>
        <taxon>malvids</taxon>
        <taxon>Myrtales</taxon>
        <taxon>Melastomataceae</taxon>
        <taxon>Melastomatoideae</taxon>
        <taxon>Melastomateae</taxon>
        <taxon>Melastoma</taxon>
    </lineage>
</organism>
<protein>
    <submittedName>
        <fullName evidence="1">Uncharacterized protein</fullName>
    </submittedName>
</protein>
<dbReference type="Proteomes" id="UP001057402">
    <property type="component" value="Chromosome 6"/>
</dbReference>
<proteinExistence type="predicted"/>
<gene>
    <name evidence="1" type="ORF">MLD38_021623</name>
</gene>
<sequence length="97" mass="11020">MCFNDAHATYSWFRMPDPGPVPPRILHLAVQHHHHQHIHQGPCQVDCCLWLNKVDGQCVCDLLAHLPSFLAKLVHEHHVVVPDTCDVTYSCGGRPRQ</sequence>
<keyword evidence="2" id="KW-1185">Reference proteome</keyword>
<evidence type="ECO:0000313" key="1">
    <source>
        <dbReference type="EMBL" id="KAI4365657.1"/>
    </source>
</evidence>
<comment type="caution">
    <text evidence="1">The sequence shown here is derived from an EMBL/GenBank/DDBJ whole genome shotgun (WGS) entry which is preliminary data.</text>
</comment>
<name>A0ACB9QFW2_9MYRT</name>
<dbReference type="EMBL" id="CM042885">
    <property type="protein sequence ID" value="KAI4365657.1"/>
    <property type="molecule type" value="Genomic_DNA"/>
</dbReference>
<reference evidence="2" key="1">
    <citation type="journal article" date="2023" name="Front. Plant Sci.">
        <title>Chromosomal-level genome assembly of Melastoma candidum provides insights into trichome evolution.</title>
        <authorList>
            <person name="Zhong Y."/>
            <person name="Wu W."/>
            <person name="Sun C."/>
            <person name="Zou P."/>
            <person name="Liu Y."/>
            <person name="Dai S."/>
            <person name="Zhou R."/>
        </authorList>
    </citation>
    <scope>NUCLEOTIDE SEQUENCE [LARGE SCALE GENOMIC DNA]</scope>
</reference>
<accession>A0ACB9QFW2</accession>